<accession>A0ABZ2RB50</accession>
<name>A0ABZ2RB50_ECTME</name>
<organism evidence="1 2">
    <name type="scientific">Ectopseudomonas mendocina</name>
    <name type="common">Pseudomonas mendocina</name>
    <dbReference type="NCBI Taxonomy" id="300"/>
    <lineage>
        <taxon>Bacteria</taxon>
        <taxon>Pseudomonadati</taxon>
        <taxon>Pseudomonadota</taxon>
        <taxon>Gammaproteobacteria</taxon>
        <taxon>Pseudomonadales</taxon>
        <taxon>Pseudomonadaceae</taxon>
        <taxon>Ectopseudomonas</taxon>
    </lineage>
</organism>
<evidence type="ECO:0000313" key="1">
    <source>
        <dbReference type="EMBL" id="WXL24239.1"/>
    </source>
</evidence>
<evidence type="ECO:0000313" key="2">
    <source>
        <dbReference type="Proteomes" id="UP001476583"/>
    </source>
</evidence>
<dbReference type="Proteomes" id="UP001476583">
    <property type="component" value="Chromosome"/>
</dbReference>
<protein>
    <recommendedName>
        <fullName evidence="3">CHAT domain-containing protein</fullName>
    </recommendedName>
</protein>
<keyword evidence="2" id="KW-1185">Reference proteome</keyword>
<evidence type="ECO:0008006" key="3">
    <source>
        <dbReference type="Google" id="ProtNLM"/>
    </source>
</evidence>
<gene>
    <name evidence="1" type="ORF">WG219_12945</name>
</gene>
<proteinExistence type="predicted"/>
<sequence>MIHAPFSIVETRWWQDGNNSVRALFESVAALQYENPSAFLYDMFCDDSSLDTIMHQRCSDGTTHVIYLATHGNEEATAVGHDESTLVSRTRFRNILRSANAKGKLTGLYLGTCYTAQNRTIEFLMDSGGTKLSWMAGYTESVDWIEGSAIDMVFFNYLAQEYRRNKSRKKKRTGAEMAKTAATELMRLIPSAHSKYGFNFYSFNGKKLTSMLDGR</sequence>
<dbReference type="EMBL" id="CP148074">
    <property type="protein sequence ID" value="WXL24239.1"/>
    <property type="molecule type" value="Genomic_DNA"/>
</dbReference>
<reference evidence="1 2" key="1">
    <citation type="submission" date="2024-03" db="EMBL/GenBank/DDBJ databases">
        <title>Complete genome of BD2.</title>
        <authorList>
            <person name="Cao G."/>
        </authorList>
    </citation>
    <scope>NUCLEOTIDE SEQUENCE [LARGE SCALE GENOMIC DNA]</scope>
    <source>
        <strain evidence="1 2">BD2</strain>
    </source>
</reference>